<organism evidence="1 2">
    <name type="scientific">Paraburkholderia piptadeniae</name>
    <dbReference type="NCBI Taxonomy" id="1701573"/>
    <lineage>
        <taxon>Bacteria</taxon>
        <taxon>Pseudomonadati</taxon>
        <taxon>Pseudomonadota</taxon>
        <taxon>Betaproteobacteria</taxon>
        <taxon>Burkholderiales</taxon>
        <taxon>Burkholderiaceae</taxon>
        <taxon>Paraburkholderia</taxon>
    </lineage>
</organism>
<dbReference type="NCBIfam" id="TIGR02017">
    <property type="entry name" value="hutG_amidohyd"/>
    <property type="match status" value="1"/>
</dbReference>
<evidence type="ECO:0000313" key="2">
    <source>
        <dbReference type="Proteomes" id="UP000195569"/>
    </source>
</evidence>
<evidence type="ECO:0000313" key="1">
    <source>
        <dbReference type="EMBL" id="SIT41534.1"/>
    </source>
</evidence>
<comment type="caution">
    <text evidence="1">The sequence shown here is derived from an EMBL/GenBank/DDBJ whole genome shotgun (WGS) entry which is preliminary data.</text>
</comment>
<name>A0A1N7S2H4_9BURK</name>
<dbReference type="InterPro" id="IPR007709">
    <property type="entry name" value="N-FG_amidohydro"/>
</dbReference>
<dbReference type="EMBL" id="CYGY02000030">
    <property type="protein sequence ID" value="SIT41534.1"/>
    <property type="molecule type" value="Genomic_DNA"/>
</dbReference>
<dbReference type="InterPro" id="IPR010247">
    <property type="entry name" value="HutG_amidohyd"/>
</dbReference>
<dbReference type="Proteomes" id="UP000195569">
    <property type="component" value="Unassembled WGS sequence"/>
</dbReference>
<reference evidence="1" key="1">
    <citation type="submission" date="2016-12" db="EMBL/GenBank/DDBJ databases">
        <authorList>
            <person name="Moulin L."/>
        </authorList>
    </citation>
    <scope>NUCLEOTIDE SEQUENCE [LARGE SCALE GENOMIC DNA]</scope>
    <source>
        <strain evidence="1">STM 7183</strain>
    </source>
</reference>
<keyword evidence="2" id="KW-1185">Reference proteome</keyword>
<dbReference type="AlphaFoldDB" id="A0A1N7S2H4"/>
<dbReference type="SUPFAM" id="SSF53187">
    <property type="entry name" value="Zn-dependent exopeptidases"/>
    <property type="match status" value="1"/>
</dbReference>
<dbReference type="Pfam" id="PF05013">
    <property type="entry name" value="FGase"/>
    <property type="match status" value="1"/>
</dbReference>
<proteinExistence type="predicted"/>
<accession>A0A1N7S2H4</accession>
<dbReference type="Gene3D" id="3.40.630.40">
    <property type="entry name" value="Zn-dependent exopeptidases"/>
    <property type="match status" value="1"/>
</dbReference>
<protein>
    <submittedName>
        <fullName evidence="1">N-formylglutamate deformylase (Modular protein)</fullName>
    </submittedName>
</protein>
<gene>
    <name evidence="1" type="ORF">BN2476_300055</name>
</gene>
<sequence length="331" mass="36733">MLLRHVSRSSSLMAAPTDKRNERLAPEAINVAARALNRNRSAGPPTGRDVQMTWYQEFFAVQEAMFTFHQGRIPLLVSIPHLGTEIPAAIAAQMTDAALSVADTDWHLDRLYSFAKSAGASVLGARFSRYVIDLNRPPGGESLYPGQTTTGLCPAETFRGEPLYLEGNEPEQDEVQRRLERYWRPYHQKLRAELDRMKQQFGQVLLWEAHSIASVLPRLFQGRLPDLNIGTNAGASCDASILEAISSELVKGQPFTWVANGRFKGGYITRAFGQPSSGIHAVQLEMCQSTYMDEDAPFSYRQDLAERVQPVIERMMSAATAATSKLRAATS</sequence>